<dbReference type="CDD" id="cd02651">
    <property type="entry name" value="nuc_hydro_IU_UC_XIUA"/>
    <property type="match status" value="1"/>
</dbReference>
<dbReference type="GO" id="GO:0006152">
    <property type="term" value="P:purine nucleoside catabolic process"/>
    <property type="evidence" value="ECO:0007669"/>
    <property type="project" value="TreeGrafter"/>
</dbReference>
<dbReference type="GO" id="GO:0045437">
    <property type="term" value="F:uridine nucleosidase activity"/>
    <property type="evidence" value="ECO:0007669"/>
    <property type="project" value="UniProtKB-ARBA"/>
</dbReference>
<keyword evidence="2" id="KW-0378">Hydrolase</keyword>
<dbReference type="Gene3D" id="3.90.245.10">
    <property type="entry name" value="Ribonucleoside hydrolase-like"/>
    <property type="match status" value="1"/>
</dbReference>
<dbReference type="PROSITE" id="PS01247">
    <property type="entry name" value="IUNH"/>
    <property type="match status" value="1"/>
</dbReference>
<name>A0A4Y9ZB30_9AGAM</name>
<sequence>MALQRPTGKRAPGLLNIAQPPNHKEEMNNVWLDCDPGHDDAIAILLAIHLRNINLLGVSTVHGNADAKNSAANAARCLYAFAAAHVVRVHPGASKPLLRPVRHDSEIHGADGLGGVEGLPTVADAGVHARLLPDADHLTAIEALARAVRQSWQGGRGQKVAVVACGPLTNVALFLSVYPELLEGVEQIVFMGGGIGVGNRSAAAEFNILCDPEAAQVVLDANVPKTMIPLNVTHQAIVTKAIHARLLRGTSTDADGAAPTKASTNLRHTLSTLITFFKDAYETTFRFKDGPPIHDALTVAYVSDPTLFTGKRYRVDVELHGTHTAGETVADVWGYRACDGSWGATGKNCFVALELDVPKFMDLFLDCVAECDKVSPLNHQA</sequence>
<organism evidence="6 7">
    <name type="scientific">Dentipellis fragilis</name>
    <dbReference type="NCBI Taxonomy" id="205917"/>
    <lineage>
        <taxon>Eukaryota</taxon>
        <taxon>Fungi</taxon>
        <taxon>Dikarya</taxon>
        <taxon>Basidiomycota</taxon>
        <taxon>Agaricomycotina</taxon>
        <taxon>Agaricomycetes</taxon>
        <taxon>Russulales</taxon>
        <taxon>Hericiaceae</taxon>
        <taxon>Dentipellis</taxon>
    </lineage>
</organism>
<evidence type="ECO:0000313" key="7">
    <source>
        <dbReference type="Proteomes" id="UP000298327"/>
    </source>
</evidence>
<accession>A0A4Y9ZB30</accession>
<dbReference type="InterPro" id="IPR036452">
    <property type="entry name" value="Ribo_hydro-like"/>
</dbReference>
<dbReference type="InterPro" id="IPR023186">
    <property type="entry name" value="IUNH"/>
</dbReference>
<evidence type="ECO:0000259" key="5">
    <source>
        <dbReference type="Pfam" id="PF01156"/>
    </source>
</evidence>
<dbReference type="InterPro" id="IPR015910">
    <property type="entry name" value="I/U_nuclsd_hydro_CS"/>
</dbReference>
<protein>
    <recommendedName>
        <fullName evidence="5">Inosine/uridine-preferring nucleoside hydrolase domain-containing protein</fullName>
    </recommendedName>
</protein>
<dbReference type="GO" id="GO:0005829">
    <property type="term" value="C:cytosol"/>
    <property type="evidence" value="ECO:0007669"/>
    <property type="project" value="TreeGrafter"/>
</dbReference>
<dbReference type="GO" id="GO:0008477">
    <property type="term" value="F:purine nucleosidase activity"/>
    <property type="evidence" value="ECO:0007669"/>
    <property type="project" value="TreeGrafter"/>
</dbReference>
<dbReference type="PANTHER" id="PTHR12304:SF4">
    <property type="entry name" value="URIDINE NUCLEOSIDASE"/>
    <property type="match status" value="1"/>
</dbReference>
<comment type="caution">
    <text evidence="6">The sequence shown here is derived from an EMBL/GenBank/DDBJ whole genome shotgun (WGS) entry which is preliminary data.</text>
</comment>
<keyword evidence="3" id="KW-0326">Glycosidase</keyword>
<dbReference type="OrthoDB" id="432381at2759"/>
<keyword evidence="7" id="KW-1185">Reference proteome</keyword>
<gene>
    <name evidence="6" type="ORF">EVG20_g1663</name>
</gene>
<evidence type="ECO:0000256" key="4">
    <source>
        <dbReference type="SAM" id="MobiDB-lite"/>
    </source>
</evidence>
<dbReference type="SUPFAM" id="SSF53590">
    <property type="entry name" value="Nucleoside hydrolase"/>
    <property type="match status" value="1"/>
</dbReference>
<dbReference type="STRING" id="205917.A0A4Y9ZB30"/>
<dbReference type="EMBL" id="SEOQ01000055">
    <property type="protein sequence ID" value="TFY71360.1"/>
    <property type="molecule type" value="Genomic_DNA"/>
</dbReference>
<proteinExistence type="inferred from homology"/>
<reference evidence="6 7" key="1">
    <citation type="submission" date="2019-02" db="EMBL/GenBank/DDBJ databases">
        <title>Genome sequencing of the rare red list fungi Dentipellis fragilis.</title>
        <authorList>
            <person name="Buettner E."/>
            <person name="Kellner H."/>
        </authorList>
    </citation>
    <scope>NUCLEOTIDE SEQUENCE [LARGE SCALE GENOMIC DNA]</scope>
    <source>
        <strain evidence="6 7">DSM 105465</strain>
    </source>
</reference>
<dbReference type="PANTHER" id="PTHR12304">
    <property type="entry name" value="INOSINE-URIDINE PREFERRING NUCLEOSIDE HYDROLASE"/>
    <property type="match status" value="1"/>
</dbReference>
<evidence type="ECO:0000313" key="6">
    <source>
        <dbReference type="EMBL" id="TFY71360.1"/>
    </source>
</evidence>
<dbReference type="AlphaFoldDB" id="A0A4Y9ZB30"/>
<dbReference type="InterPro" id="IPR001910">
    <property type="entry name" value="Inosine/uridine_hydrolase_dom"/>
</dbReference>
<dbReference type="Proteomes" id="UP000298327">
    <property type="component" value="Unassembled WGS sequence"/>
</dbReference>
<feature type="domain" description="Inosine/uridine-preferring nucleoside hydrolase" evidence="5">
    <location>
        <begin position="30"/>
        <end position="362"/>
    </location>
</feature>
<feature type="region of interest" description="Disordered" evidence="4">
    <location>
        <begin position="1"/>
        <end position="20"/>
    </location>
</feature>
<evidence type="ECO:0000256" key="2">
    <source>
        <dbReference type="ARBA" id="ARBA00022801"/>
    </source>
</evidence>
<evidence type="ECO:0000256" key="3">
    <source>
        <dbReference type="ARBA" id="ARBA00023295"/>
    </source>
</evidence>
<evidence type="ECO:0000256" key="1">
    <source>
        <dbReference type="ARBA" id="ARBA00009176"/>
    </source>
</evidence>
<dbReference type="Pfam" id="PF01156">
    <property type="entry name" value="IU_nuc_hydro"/>
    <property type="match status" value="1"/>
</dbReference>
<comment type="similarity">
    <text evidence="1">Belongs to the IUNH family.</text>
</comment>